<proteinExistence type="predicted"/>
<evidence type="ECO:0000313" key="2">
    <source>
        <dbReference type="Proteomes" id="UP001274830"/>
    </source>
</evidence>
<sequence>MTTTISTVVRTSVALPAPDQVLPYNFGYPGPVVGPFPTTFLTTTRSTPSYPGPIIGPDGMVEVCVDGICPTSFDEVARMTPSSVHSPGAISVALTKATPIKRDSSAPCVIHDCALGPENGKDSAFVATAARVANVIATELGDAPHITPAPVLILPKRGFNPWSLATEWIMHTKPVGPPKSHVPSIEDVSAIDTPAYTINDPHDPDMERPQPTDGPASPGLEWHCEPKKHVWDHGKCGWQLVAQPGDAEKDPNEQVCNDGLIGPCDGLTGQSVDPAAPNPEVTRGPWISSLGFGDIFDGTEVEEGLEVKGAEAKVQKRCWKDWGNWCTLFTGKNHDENGNELPTLPIDH</sequence>
<organism evidence="1 2">
    <name type="scientific">Recurvomyces mirabilis</name>
    <dbReference type="NCBI Taxonomy" id="574656"/>
    <lineage>
        <taxon>Eukaryota</taxon>
        <taxon>Fungi</taxon>
        <taxon>Dikarya</taxon>
        <taxon>Ascomycota</taxon>
        <taxon>Pezizomycotina</taxon>
        <taxon>Dothideomycetes</taxon>
        <taxon>Dothideomycetidae</taxon>
        <taxon>Mycosphaerellales</taxon>
        <taxon>Teratosphaeriaceae</taxon>
        <taxon>Recurvomyces</taxon>
    </lineage>
</organism>
<protein>
    <submittedName>
        <fullName evidence="1">Uncharacterized protein</fullName>
    </submittedName>
</protein>
<comment type="caution">
    <text evidence="1">The sequence shown here is derived from an EMBL/GenBank/DDBJ whole genome shotgun (WGS) entry which is preliminary data.</text>
</comment>
<keyword evidence="2" id="KW-1185">Reference proteome</keyword>
<reference evidence="1" key="1">
    <citation type="submission" date="2023-07" db="EMBL/GenBank/DDBJ databases">
        <title>Black Yeasts Isolated from many extreme environments.</title>
        <authorList>
            <person name="Coleine C."/>
            <person name="Stajich J.E."/>
            <person name="Selbmann L."/>
        </authorList>
    </citation>
    <scope>NUCLEOTIDE SEQUENCE</scope>
    <source>
        <strain evidence="1">CCFEE 5485</strain>
    </source>
</reference>
<dbReference type="AlphaFoldDB" id="A0AAE0TP29"/>
<dbReference type="EMBL" id="JAUTXT010000056">
    <property type="protein sequence ID" value="KAK3670445.1"/>
    <property type="molecule type" value="Genomic_DNA"/>
</dbReference>
<accession>A0AAE0TP29</accession>
<name>A0AAE0TP29_9PEZI</name>
<dbReference type="Proteomes" id="UP001274830">
    <property type="component" value="Unassembled WGS sequence"/>
</dbReference>
<evidence type="ECO:0000313" key="1">
    <source>
        <dbReference type="EMBL" id="KAK3670445.1"/>
    </source>
</evidence>
<gene>
    <name evidence="1" type="ORF">LTR78_009686</name>
</gene>